<keyword evidence="3" id="KW-1185">Reference proteome</keyword>
<reference evidence="2 3" key="1">
    <citation type="journal article" date="2018" name="Sci. Rep.">
        <title>Comparative genomics provides insights into the lifestyle and reveals functional heterogeneity of dark septate endophytic fungi.</title>
        <authorList>
            <person name="Knapp D.G."/>
            <person name="Nemeth J.B."/>
            <person name="Barry K."/>
            <person name="Hainaut M."/>
            <person name="Henrissat B."/>
            <person name="Johnson J."/>
            <person name="Kuo A."/>
            <person name="Lim J.H.P."/>
            <person name="Lipzen A."/>
            <person name="Nolan M."/>
            <person name="Ohm R.A."/>
            <person name="Tamas L."/>
            <person name="Grigoriev I.V."/>
            <person name="Spatafora J.W."/>
            <person name="Nagy L.G."/>
            <person name="Kovacs G.M."/>
        </authorList>
    </citation>
    <scope>NUCLEOTIDE SEQUENCE [LARGE SCALE GENOMIC DNA]</scope>
    <source>
        <strain evidence="2 3">DSE2036</strain>
    </source>
</reference>
<dbReference type="Proteomes" id="UP000244855">
    <property type="component" value="Unassembled WGS sequence"/>
</dbReference>
<sequence length="141" mass="15657">MKFTTTLSTLLFTLAATALPTPNNPYGVFLVAFNYNSTNGYESLSSGYFPTGEAVCDDPFHDCLRNSCVYAPQADPPFPKRCDRLGFTYDFNPENNDITLEFTLPGKNMTVWAEGTVEWESTRWDGVKQGEATAQVFKAIA</sequence>
<evidence type="ECO:0000313" key="2">
    <source>
        <dbReference type="EMBL" id="PVH92229.1"/>
    </source>
</evidence>
<evidence type="ECO:0000313" key="3">
    <source>
        <dbReference type="Proteomes" id="UP000244855"/>
    </source>
</evidence>
<gene>
    <name evidence="2" type="ORF">DM02DRAFT_620058</name>
</gene>
<dbReference type="EMBL" id="KZ805704">
    <property type="protein sequence ID" value="PVH92229.1"/>
    <property type="molecule type" value="Genomic_DNA"/>
</dbReference>
<keyword evidence="1" id="KW-0732">Signal</keyword>
<protein>
    <submittedName>
        <fullName evidence="2">Uncharacterized protein</fullName>
    </submittedName>
</protein>
<proteinExistence type="predicted"/>
<dbReference type="OrthoDB" id="10573615at2759"/>
<dbReference type="AlphaFoldDB" id="A0A2V1D3M8"/>
<organism evidence="2 3">
    <name type="scientific">Periconia macrospinosa</name>
    <dbReference type="NCBI Taxonomy" id="97972"/>
    <lineage>
        <taxon>Eukaryota</taxon>
        <taxon>Fungi</taxon>
        <taxon>Dikarya</taxon>
        <taxon>Ascomycota</taxon>
        <taxon>Pezizomycotina</taxon>
        <taxon>Dothideomycetes</taxon>
        <taxon>Pleosporomycetidae</taxon>
        <taxon>Pleosporales</taxon>
        <taxon>Massarineae</taxon>
        <taxon>Periconiaceae</taxon>
        <taxon>Periconia</taxon>
    </lineage>
</organism>
<evidence type="ECO:0000256" key="1">
    <source>
        <dbReference type="SAM" id="SignalP"/>
    </source>
</evidence>
<feature type="chain" id="PRO_5015879903" evidence="1">
    <location>
        <begin position="21"/>
        <end position="141"/>
    </location>
</feature>
<accession>A0A2V1D3M8</accession>
<name>A0A2V1D3M8_9PLEO</name>
<feature type="signal peptide" evidence="1">
    <location>
        <begin position="1"/>
        <end position="20"/>
    </location>
</feature>